<dbReference type="WBParaSite" id="nRc.2.0.1.t44231-RA">
    <property type="protein sequence ID" value="nRc.2.0.1.t44231-RA"/>
    <property type="gene ID" value="nRc.2.0.1.g44231"/>
</dbReference>
<evidence type="ECO:0000313" key="2">
    <source>
        <dbReference type="WBParaSite" id="nRc.2.0.1.t44231-RA"/>
    </source>
</evidence>
<sequence length="159" mass="18238">MQCYQIGRKPTNNGRNKITPQLELIFILCRHLLKRLSKKKGSTCPGPALGVSQDSRAQSAPRSSSNVIWTQLLIFDRLGSPRPHRTKPIQKFSKPTILFAMLVIKANSCKFDTETKLVKLKVELLSEHKNWASCQVRRSAEKKNKKLNRKRHYTVETNI</sequence>
<organism evidence="1 2">
    <name type="scientific">Romanomermis culicivorax</name>
    <name type="common">Nematode worm</name>
    <dbReference type="NCBI Taxonomy" id="13658"/>
    <lineage>
        <taxon>Eukaryota</taxon>
        <taxon>Metazoa</taxon>
        <taxon>Ecdysozoa</taxon>
        <taxon>Nematoda</taxon>
        <taxon>Enoplea</taxon>
        <taxon>Dorylaimia</taxon>
        <taxon>Mermithida</taxon>
        <taxon>Mermithoidea</taxon>
        <taxon>Mermithidae</taxon>
        <taxon>Romanomermis</taxon>
    </lineage>
</organism>
<accession>A0A915L177</accession>
<proteinExistence type="predicted"/>
<name>A0A915L177_ROMCU</name>
<dbReference type="Proteomes" id="UP000887565">
    <property type="component" value="Unplaced"/>
</dbReference>
<reference evidence="2" key="1">
    <citation type="submission" date="2022-11" db="UniProtKB">
        <authorList>
            <consortium name="WormBaseParasite"/>
        </authorList>
    </citation>
    <scope>IDENTIFICATION</scope>
</reference>
<keyword evidence="1" id="KW-1185">Reference proteome</keyword>
<evidence type="ECO:0000313" key="1">
    <source>
        <dbReference type="Proteomes" id="UP000887565"/>
    </source>
</evidence>
<dbReference type="AlphaFoldDB" id="A0A915L177"/>
<protein>
    <submittedName>
        <fullName evidence="2">Uncharacterized protein</fullName>
    </submittedName>
</protein>